<dbReference type="EMBL" id="GGEC01008018">
    <property type="protein sequence ID" value="MBW88501.1"/>
    <property type="molecule type" value="Transcribed_RNA"/>
</dbReference>
<evidence type="ECO:0000313" key="1">
    <source>
        <dbReference type="EMBL" id="MBW88501.1"/>
    </source>
</evidence>
<sequence length="34" mass="4040">MSQSIFHRLLLGCLEIVNKGFRELTRTRNSIRHL</sequence>
<accession>A0A2P2J4T6</accession>
<dbReference type="AlphaFoldDB" id="A0A2P2J4T6"/>
<organism evidence="1">
    <name type="scientific">Rhizophora mucronata</name>
    <name type="common">Asiatic mangrove</name>
    <dbReference type="NCBI Taxonomy" id="61149"/>
    <lineage>
        <taxon>Eukaryota</taxon>
        <taxon>Viridiplantae</taxon>
        <taxon>Streptophyta</taxon>
        <taxon>Embryophyta</taxon>
        <taxon>Tracheophyta</taxon>
        <taxon>Spermatophyta</taxon>
        <taxon>Magnoliopsida</taxon>
        <taxon>eudicotyledons</taxon>
        <taxon>Gunneridae</taxon>
        <taxon>Pentapetalae</taxon>
        <taxon>rosids</taxon>
        <taxon>fabids</taxon>
        <taxon>Malpighiales</taxon>
        <taxon>Rhizophoraceae</taxon>
        <taxon>Rhizophora</taxon>
    </lineage>
</organism>
<protein>
    <submittedName>
        <fullName evidence="1">Uncharacterized protein</fullName>
    </submittedName>
</protein>
<reference evidence="1" key="1">
    <citation type="submission" date="2018-02" db="EMBL/GenBank/DDBJ databases">
        <title>Rhizophora mucronata_Transcriptome.</title>
        <authorList>
            <person name="Meera S.P."/>
            <person name="Sreeshan A."/>
            <person name="Augustine A."/>
        </authorList>
    </citation>
    <scope>NUCLEOTIDE SEQUENCE</scope>
    <source>
        <tissue evidence="1">Leaf</tissue>
    </source>
</reference>
<proteinExistence type="predicted"/>
<name>A0A2P2J4T6_RHIMU</name>